<evidence type="ECO:0000256" key="6">
    <source>
        <dbReference type="ARBA" id="ARBA00022989"/>
    </source>
</evidence>
<comment type="similarity">
    <text evidence="2">Belongs to the binding-protein-dependent transport system permease family. FecCD subfamily.</text>
</comment>
<comment type="caution">
    <text evidence="9">The sequence shown here is derived from an EMBL/GenBank/DDBJ whole genome shotgun (WGS) entry which is preliminary data.</text>
</comment>
<feature type="transmembrane region" description="Helical" evidence="8">
    <location>
        <begin position="24"/>
        <end position="48"/>
    </location>
</feature>
<dbReference type="Proteomes" id="UP001596302">
    <property type="component" value="Unassembled WGS sequence"/>
</dbReference>
<proteinExistence type="inferred from homology"/>
<evidence type="ECO:0000313" key="10">
    <source>
        <dbReference type="Proteomes" id="UP001596302"/>
    </source>
</evidence>
<dbReference type="SUPFAM" id="SSF81345">
    <property type="entry name" value="ABC transporter involved in vitamin B12 uptake, BtuC"/>
    <property type="match status" value="1"/>
</dbReference>
<evidence type="ECO:0000256" key="2">
    <source>
        <dbReference type="ARBA" id="ARBA00007935"/>
    </source>
</evidence>
<feature type="transmembrane region" description="Helical" evidence="8">
    <location>
        <begin position="336"/>
        <end position="355"/>
    </location>
</feature>
<feature type="transmembrane region" description="Helical" evidence="8">
    <location>
        <begin position="219"/>
        <end position="240"/>
    </location>
</feature>
<feature type="transmembrane region" description="Helical" evidence="8">
    <location>
        <begin position="176"/>
        <end position="198"/>
    </location>
</feature>
<evidence type="ECO:0000256" key="5">
    <source>
        <dbReference type="ARBA" id="ARBA00022692"/>
    </source>
</evidence>
<keyword evidence="4" id="KW-1003">Cell membrane</keyword>
<evidence type="ECO:0000256" key="8">
    <source>
        <dbReference type="SAM" id="Phobius"/>
    </source>
</evidence>
<dbReference type="PANTHER" id="PTHR30472:SF41">
    <property type="entry name" value="TRANSPORT SYSTEM PERMEASE PROTEIN"/>
    <property type="match status" value="1"/>
</dbReference>
<sequence length="366" mass="36939">MTLLADRDPAAPRTAEPDRGRGRLLWPVLIAAGLAGLVLAVALGPVTVPLADTVRVMAGVEPTDPRWEVVIGTVRFPRALTAALAGAALGVAGLMMQTLFRNPLADPYVLGVSSGASLGVAIFVAATTAAAFGGSFGAGLVGLGRVGAVGAAAAGAAGVLVLVLVLSRWVRSAVTLLIVGVMVGSVTTAVVSLVLVWTDPRIAQQFLIWGLGSFDATSWADLTIFAPCVAAGLAVAVTLVKSLNAMLLGDGYARSMGVNVRRVRMLIMVSAAALAGAVTAFCGPIGFIGIAIPHLARILLGTSDHRVLLPATLLVGAVTALACTIVSHPVGTETVIPLNVVTSLVGAPVVIAVLLRARRLAAGVVT</sequence>
<protein>
    <submittedName>
        <fullName evidence="9">FecCD family ABC transporter permease</fullName>
    </submittedName>
</protein>
<name>A0ABW1IY62_9PSEU</name>
<gene>
    <name evidence="9" type="ORF">ACFQE5_03710</name>
</gene>
<feature type="transmembrane region" description="Helical" evidence="8">
    <location>
        <begin position="307"/>
        <end position="330"/>
    </location>
</feature>
<keyword evidence="7 8" id="KW-0472">Membrane</keyword>
<keyword evidence="5 8" id="KW-0812">Transmembrane</keyword>
<dbReference type="RefSeq" id="WP_379582761.1">
    <property type="nucleotide sequence ID" value="NZ_JBHSQW010000009.1"/>
</dbReference>
<accession>A0ABW1IY62</accession>
<evidence type="ECO:0000256" key="7">
    <source>
        <dbReference type="ARBA" id="ARBA00023136"/>
    </source>
</evidence>
<keyword evidence="3" id="KW-0813">Transport</keyword>
<evidence type="ECO:0000256" key="1">
    <source>
        <dbReference type="ARBA" id="ARBA00004651"/>
    </source>
</evidence>
<comment type="subcellular location">
    <subcellularLocation>
        <location evidence="1">Cell membrane</location>
        <topology evidence="1">Multi-pass membrane protein</topology>
    </subcellularLocation>
</comment>
<keyword evidence="6 8" id="KW-1133">Transmembrane helix</keyword>
<dbReference type="Gene3D" id="1.10.3470.10">
    <property type="entry name" value="ABC transporter involved in vitamin B12 uptake, BtuC"/>
    <property type="match status" value="1"/>
</dbReference>
<keyword evidence="10" id="KW-1185">Reference proteome</keyword>
<feature type="transmembrane region" description="Helical" evidence="8">
    <location>
        <begin position="148"/>
        <end position="170"/>
    </location>
</feature>
<dbReference type="PANTHER" id="PTHR30472">
    <property type="entry name" value="FERRIC ENTEROBACTIN TRANSPORT SYSTEM PERMEASE PROTEIN"/>
    <property type="match status" value="1"/>
</dbReference>
<dbReference type="Pfam" id="PF01032">
    <property type="entry name" value="FecCD"/>
    <property type="match status" value="1"/>
</dbReference>
<evidence type="ECO:0000313" key="9">
    <source>
        <dbReference type="EMBL" id="MFC5993317.1"/>
    </source>
</evidence>
<feature type="transmembrane region" description="Helical" evidence="8">
    <location>
        <begin position="79"/>
        <end position="100"/>
    </location>
</feature>
<dbReference type="CDD" id="cd06550">
    <property type="entry name" value="TM_ABC_iron-siderophores_like"/>
    <property type="match status" value="1"/>
</dbReference>
<organism evidence="9 10">
    <name type="scientific">Pseudonocardia hispaniensis</name>
    <dbReference type="NCBI Taxonomy" id="904933"/>
    <lineage>
        <taxon>Bacteria</taxon>
        <taxon>Bacillati</taxon>
        <taxon>Actinomycetota</taxon>
        <taxon>Actinomycetes</taxon>
        <taxon>Pseudonocardiales</taxon>
        <taxon>Pseudonocardiaceae</taxon>
        <taxon>Pseudonocardia</taxon>
    </lineage>
</organism>
<dbReference type="InterPro" id="IPR037294">
    <property type="entry name" value="ABC_BtuC-like"/>
</dbReference>
<evidence type="ECO:0000256" key="3">
    <source>
        <dbReference type="ARBA" id="ARBA00022448"/>
    </source>
</evidence>
<reference evidence="10" key="1">
    <citation type="journal article" date="2019" name="Int. J. Syst. Evol. Microbiol.">
        <title>The Global Catalogue of Microorganisms (GCM) 10K type strain sequencing project: providing services to taxonomists for standard genome sequencing and annotation.</title>
        <authorList>
            <consortium name="The Broad Institute Genomics Platform"/>
            <consortium name="The Broad Institute Genome Sequencing Center for Infectious Disease"/>
            <person name="Wu L."/>
            <person name="Ma J."/>
        </authorList>
    </citation>
    <scope>NUCLEOTIDE SEQUENCE [LARGE SCALE GENOMIC DNA]</scope>
    <source>
        <strain evidence="10">CCM 8391</strain>
    </source>
</reference>
<dbReference type="EMBL" id="JBHSQW010000009">
    <property type="protein sequence ID" value="MFC5993317.1"/>
    <property type="molecule type" value="Genomic_DNA"/>
</dbReference>
<dbReference type="InterPro" id="IPR000522">
    <property type="entry name" value="ABC_transptr_permease_BtuC"/>
</dbReference>
<evidence type="ECO:0000256" key="4">
    <source>
        <dbReference type="ARBA" id="ARBA00022475"/>
    </source>
</evidence>
<feature type="transmembrane region" description="Helical" evidence="8">
    <location>
        <begin position="265"/>
        <end position="295"/>
    </location>
</feature>